<organism evidence="2">
    <name type="scientific">uncultured Caudovirales phage</name>
    <dbReference type="NCBI Taxonomy" id="2100421"/>
    <lineage>
        <taxon>Viruses</taxon>
        <taxon>Duplodnaviria</taxon>
        <taxon>Heunggongvirae</taxon>
        <taxon>Uroviricota</taxon>
        <taxon>Caudoviricetes</taxon>
        <taxon>Peduoviridae</taxon>
        <taxon>Maltschvirus</taxon>
        <taxon>Maltschvirus maltsch</taxon>
    </lineage>
</organism>
<accession>A0A6J5KU90</accession>
<evidence type="ECO:0000313" key="2">
    <source>
        <dbReference type="EMBL" id="CAB4124686.1"/>
    </source>
</evidence>
<feature type="transmembrane region" description="Helical" evidence="1">
    <location>
        <begin position="6"/>
        <end position="26"/>
    </location>
</feature>
<protein>
    <submittedName>
        <fullName evidence="2">Uncharacterized protein</fullName>
    </submittedName>
</protein>
<proteinExistence type="predicted"/>
<dbReference type="EMBL" id="LR796186">
    <property type="protein sequence ID" value="CAB4124686.1"/>
    <property type="molecule type" value="Genomic_DNA"/>
</dbReference>
<sequence length="62" mass="7036">MKIPLILGLVFTILVLSFTASLMLIASTDKSMIRYDCRLAEISPDFTPSMKQQCRQLLKKES</sequence>
<keyword evidence="1" id="KW-0472">Membrane</keyword>
<gene>
    <name evidence="2" type="ORF">UFOVP58_22</name>
</gene>
<name>A0A6J5KU90_9CAUD</name>
<evidence type="ECO:0000256" key="1">
    <source>
        <dbReference type="SAM" id="Phobius"/>
    </source>
</evidence>
<keyword evidence="1" id="KW-1133">Transmembrane helix</keyword>
<reference evidence="2" key="1">
    <citation type="submission" date="2020-04" db="EMBL/GenBank/DDBJ databases">
        <authorList>
            <person name="Chiriac C."/>
            <person name="Salcher M."/>
            <person name="Ghai R."/>
            <person name="Kavagutti S V."/>
        </authorList>
    </citation>
    <scope>NUCLEOTIDE SEQUENCE</scope>
</reference>
<keyword evidence="1" id="KW-0812">Transmembrane</keyword>